<accession>A0AC61NNS7</accession>
<sequence>MKNILNIAILLLLCITFSCSKTTYQDNLSSLKSHKQKNIEIRYSNSYTESQIQEVATRMKQAITFYGENIQPVTQSISVLVLNKDDWKKETQTLYGMPYAIPSKNKVVMTLDNNDFWKSTIPNQSKLTPEQNNELHLIYDNANKEVDMSKFFSLLVVHELGHVLSAADHVQITPNSFNELFANLFLHCYVATKEPKLLETLEYAPSLNETLLYDANAYTTLKELDANYSSIAGVNYAWYQNKLHVISKKFYNDKKIDGLKKFVAAFRNANSTLKTSEAIALTEKKIDSSLATLLKNF</sequence>
<evidence type="ECO:0000313" key="1">
    <source>
        <dbReference type="EMBL" id="QZE15107.1"/>
    </source>
</evidence>
<dbReference type="EMBL" id="CP081303">
    <property type="protein sequence ID" value="QZE15107.1"/>
    <property type="molecule type" value="Genomic_DNA"/>
</dbReference>
<name>A0AC61NNS7_9BACT</name>
<organism evidence="1 2">
    <name type="scientific">Halosquirtibacter laminarini</name>
    <dbReference type="NCBI Taxonomy" id="3374600"/>
    <lineage>
        <taxon>Bacteria</taxon>
        <taxon>Pseudomonadati</taxon>
        <taxon>Bacteroidota</taxon>
        <taxon>Bacteroidia</taxon>
        <taxon>Marinilabiliales</taxon>
        <taxon>Prolixibacteraceae</taxon>
        <taxon>Halosquirtibacter</taxon>
    </lineage>
</organism>
<evidence type="ECO:0000313" key="2">
    <source>
        <dbReference type="Proteomes" id="UP000826212"/>
    </source>
</evidence>
<gene>
    <name evidence="1" type="ORF">K4L44_04565</name>
</gene>
<dbReference type="Proteomes" id="UP000826212">
    <property type="component" value="Chromosome"/>
</dbReference>
<reference evidence="1" key="1">
    <citation type="submission" date="2021-08" db="EMBL/GenBank/DDBJ databases">
        <title>Novel anaerobic bacterium isolated from sea squirt in East Sea, Republic of Korea.</title>
        <authorList>
            <person name="Nguyen T.H."/>
            <person name="Li Z."/>
            <person name="Lee Y.-J."/>
            <person name="Ko J."/>
            <person name="Kim S.-G."/>
        </authorList>
    </citation>
    <scope>NUCLEOTIDE SEQUENCE</scope>
    <source>
        <strain evidence="1">KCTC 25031</strain>
    </source>
</reference>
<protein>
    <submittedName>
        <fullName evidence="1">Uncharacterized protein</fullName>
    </submittedName>
</protein>
<keyword evidence="2" id="KW-1185">Reference proteome</keyword>
<proteinExistence type="predicted"/>